<keyword evidence="1" id="KW-0472">Membrane</keyword>
<reference evidence="2" key="1">
    <citation type="thesis" date="2021" institute="BYU ScholarsArchive" country="Provo, UT, USA">
        <title>Applications of and Algorithms for Genome Assembly and Genomic Analyses with an Emphasis on Marine Teleosts.</title>
        <authorList>
            <person name="Pickett B.D."/>
        </authorList>
    </citation>
    <scope>NUCLEOTIDE SEQUENCE</scope>
    <source>
        <strain evidence="2">HI-2016</strain>
    </source>
</reference>
<evidence type="ECO:0000313" key="3">
    <source>
        <dbReference type="Proteomes" id="UP000824540"/>
    </source>
</evidence>
<comment type="caution">
    <text evidence="2">The sequence shown here is derived from an EMBL/GenBank/DDBJ whole genome shotgun (WGS) entry which is preliminary data.</text>
</comment>
<feature type="transmembrane region" description="Helical" evidence="1">
    <location>
        <begin position="276"/>
        <end position="296"/>
    </location>
</feature>
<dbReference type="GO" id="GO:0005615">
    <property type="term" value="C:extracellular space"/>
    <property type="evidence" value="ECO:0007669"/>
    <property type="project" value="TreeGrafter"/>
</dbReference>
<gene>
    <name evidence="2" type="ORF">JZ751_025726</name>
</gene>
<dbReference type="GO" id="GO:0006508">
    <property type="term" value="P:proteolysis"/>
    <property type="evidence" value="ECO:0007669"/>
    <property type="project" value="TreeGrafter"/>
</dbReference>
<dbReference type="PANTHER" id="PTHR46130">
    <property type="entry name" value="LAMGL DOMAIN-CONTAINING PROTEIN"/>
    <property type="match status" value="1"/>
</dbReference>
<dbReference type="Proteomes" id="UP000824540">
    <property type="component" value="Unassembled WGS sequence"/>
</dbReference>
<keyword evidence="1" id="KW-1133">Transmembrane helix</keyword>
<keyword evidence="1" id="KW-0812">Transmembrane</keyword>
<dbReference type="EMBL" id="JAFBMS010000066">
    <property type="protein sequence ID" value="KAG9338492.1"/>
    <property type="molecule type" value="Genomic_DNA"/>
</dbReference>
<feature type="transmembrane region" description="Helical" evidence="1">
    <location>
        <begin position="302"/>
        <end position="322"/>
    </location>
</feature>
<accession>A0A8T2NLH7</accession>
<dbReference type="OrthoDB" id="536211at2759"/>
<sequence length="352" mass="39110">MRDFKGAFKCANPENLCKSQYLDMNNAPLNDSLQVGFTRPGVAASVIIYLSSDGAWPGEQCRRAVTIQLSDTTGTNHSLGTYELSCQRNPLVVNVTHNLSLPFFLTAAHGTVTCDPRPGTPHCTVRCHQGYTLSVLSGKGLPPNQRETELDCVHGAWDRVLTCQPIDCGFPDQSHIYFATFSCSDGTTFGRKCTFTCNPPAKLQGRAGGPAPWFPLRKQENGIRLEDADSRRLEITEVEETRERERFLNGLSFFPEGHALAPHPAKRTFSLNPTMLSRILIFPFPVFFVSFFLSLSAHWRSVGLNIIAIVSLCCIVVTENYVKLPLPFASCVAFCEIQNSFRPEWRVQACIV</sequence>
<dbReference type="GO" id="GO:0007166">
    <property type="term" value="P:cell surface receptor signaling pathway"/>
    <property type="evidence" value="ECO:0007669"/>
    <property type="project" value="TreeGrafter"/>
</dbReference>
<organism evidence="2 3">
    <name type="scientific">Albula glossodonta</name>
    <name type="common">roundjaw bonefish</name>
    <dbReference type="NCBI Taxonomy" id="121402"/>
    <lineage>
        <taxon>Eukaryota</taxon>
        <taxon>Metazoa</taxon>
        <taxon>Chordata</taxon>
        <taxon>Craniata</taxon>
        <taxon>Vertebrata</taxon>
        <taxon>Euteleostomi</taxon>
        <taxon>Actinopterygii</taxon>
        <taxon>Neopterygii</taxon>
        <taxon>Teleostei</taxon>
        <taxon>Albuliformes</taxon>
        <taxon>Albulidae</taxon>
        <taxon>Albula</taxon>
    </lineage>
</organism>
<name>A0A8T2NLH7_9TELE</name>
<proteinExistence type="predicted"/>
<evidence type="ECO:0008006" key="4">
    <source>
        <dbReference type="Google" id="ProtNLM"/>
    </source>
</evidence>
<evidence type="ECO:0000256" key="1">
    <source>
        <dbReference type="SAM" id="Phobius"/>
    </source>
</evidence>
<protein>
    <recommendedName>
        <fullName evidence="4">Sushi domain-containing protein</fullName>
    </recommendedName>
</protein>
<dbReference type="PANTHER" id="PTHR46130:SF1">
    <property type="entry name" value="PAPPALYSIN-2"/>
    <property type="match status" value="1"/>
</dbReference>
<dbReference type="InterPro" id="IPR043543">
    <property type="entry name" value="PAPPA/PAPPA2"/>
</dbReference>
<keyword evidence="3" id="KW-1185">Reference proteome</keyword>
<dbReference type="AlphaFoldDB" id="A0A8T2NLH7"/>
<evidence type="ECO:0000313" key="2">
    <source>
        <dbReference type="EMBL" id="KAG9338492.1"/>
    </source>
</evidence>
<dbReference type="GO" id="GO:0004222">
    <property type="term" value="F:metalloendopeptidase activity"/>
    <property type="evidence" value="ECO:0007669"/>
    <property type="project" value="TreeGrafter"/>
</dbReference>